<evidence type="ECO:0000256" key="10">
    <source>
        <dbReference type="ARBA" id="ARBA00022967"/>
    </source>
</evidence>
<dbReference type="PANTHER" id="PTHR43394">
    <property type="entry name" value="ATP-DEPENDENT PERMEASE MDL1, MITOCHONDRIAL"/>
    <property type="match status" value="1"/>
</dbReference>
<dbReference type="GO" id="GO:0015421">
    <property type="term" value="F:ABC-type oligopeptide transporter activity"/>
    <property type="evidence" value="ECO:0007669"/>
    <property type="project" value="TreeGrafter"/>
</dbReference>
<dbReference type="InterPro" id="IPR027417">
    <property type="entry name" value="P-loop_NTPase"/>
</dbReference>
<keyword evidence="6" id="KW-0547">Nucleotide-binding</keyword>
<evidence type="ECO:0000256" key="4">
    <source>
        <dbReference type="ARBA" id="ARBA00022670"/>
    </source>
</evidence>
<dbReference type="Proteomes" id="UP000288943">
    <property type="component" value="Chromosome"/>
</dbReference>
<protein>
    <submittedName>
        <fullName evidence="18">Peptidase domain-containing ABC transporter</fullName>
    </submittedName>
</protein>
<evidence type="ECO:0000256" key="1">
    <source>
        <dbReference type="ARBA" id="ARBA00004651"/>
    </source>
</evidence>
<comment type="subcellular location">
    <subcellularLocation>
        <location evidence="1">Cell membrane</location>
        <topology evidence="1">Multi-pass membrane protein</topology>
    </subcellularLocation>
</comment>
<evidence type="ECO:0000256" key="9">
    <source>
        <dbReference type="ARBA" id="ARBA00022840"/>
    </source>
</evidence>
<dbReference type="PROSITE" id="PS50929">
    <property type="entry name" value="ABC_TM1F"/>
    <property type="match status" value="1"/>
</dbReference>
<evidence type="ECO:0000256" key="6">
    <source>
        <dbReference type="ARBA" id="ARBA00022741"/>
    </source>
</evidence>
<dbReference type="CDD" id="cd02418">
    <property type="entry name" value="Peptidase_C39B"/>
    <property type="match status" value="1"/>
</dbReference>
<dbReference type="EMBL" id="CP026520">
    <property type="protein sequence ID" value="QAV17243.1"/>
    <property type="molecule type" value="Genomic_DNA"/>
</dbReference>
<evidence type="ECO:0000313" key="20">
    <source>
        <dbReference type="Proteomes" id="UP001527202"/>
    </source>
</evidence>
<dbReference type="GO" id="GO:0008234">
    <property type="term" value="F:cysteine-type peptidase activity"/>
    <property type="evidence" value="ECO:0007669"/>
    <property type="project" value="UniProtKB-KW"/>
</dbReference>
<evidence type="ECO:0000256" key="5">
    <source>
        <dbReference type="ARBA" id="ARBA00022692"/>
    </source>
</evidence>
<evidence type="ECO:0000313" key="18">
    <source>
        <dbReference type="EMBL" id="QAV17243.1"/>
    </source>
</evidence>
<dbReference type="InterPro" id="IPR039421">
    <property type="entry name" value="Type_1_exporter"/>
</dbReference>
<keyword evidence="8" id="KW-0788">Thiol protease</keyword>
<dbReference type="PROSITE" id="PS50990">
    <property type="entry name" value="PEPTIDASE_C39"/>
    <property type="match status" value="1"/>
</dbReference>
<dbReference type="SUPFAM" id="SSF90123">
    <property type="entry name" value="ABC transporter transmembrane region"/>
    <property type="match status" value="1"/>
</dbReference>
<dbReference type="GO" id="GO:0016887">
    <property type="term" value="F:ATP hydrolysis activity"/>
    <property type="evidence" value="ECO:0007669"/>
    <property type="project" value="InterPro"/>
</dbReference>
<dbReference type="Pfam" id="PF03412">
    <property type="entry name" value="Peptidase_C39"/>
    <property type="match status" value="1"/>
</dbReference>
<evidence type="ECO:0000256" key="11">
    <source>
        <dbReference type="ARBA" id="ARBA00022989"/>
    </source>
</evidence>
<keyword evidence="20" id="KW-1185">Reference proteome</keyword>
<keyword evidence="5 13" id="KW-0812">Transmembrane</keyword>
<sequence>MLRLSRKPVCIRQHDRKDCAPACLAAVARYYGLKMPLSLIREACGTDHTGTNAYGIVQGAGKLGFTAEAVKGDAPALFAGFELPAIAHVIDREVQHYIVIYKITPDKVLAADPAEGMRTYKTEEFLNLWTGVLILLTPGESFKPGSRVTGAAKRFFPLLRRNRKLLLPILAASLLVTAIGMAGAFYFQILLDTIMAEKLQGTLTLVSVGIIVLYAVQTLLDFARNHLFLYLAQRIDRSLVLDYYNHVISLPMSFFSSRKTGEITSRLTDASNVRDALSEASLHIAVDSLTLLIAAAVLYNQNPLLFGLTLLLVPVYVLIMAGFRGFFDRYNRKMMNENAELTSYVIESIKGIETVKASTAQREVKETARAKYEAFLATAFKYGLMNNVQSALKTALQLISGVVLLWIGARQVLAGEITAGQLITFNVLLAYFLSPLQRLIDLQPVLQSAYVAASRLGEYMDLAPEKELSPDESPVSGNALDLRGDVLIRNLSYRYGSRPLTLDDVNLTIREGSSTALVGPSGSGKTSLLKLLMKFFEAEQGGIEINGHDLRDIPAGILRSRIAYVPQETFFYHGTVYDNLCLGLDPKPSLEEVAEVCKQAQIHDFIASLPQHYEAVLEENGSNLSGGQRQRLSIARALMKKPHLLLMDEATSSLDAVTEKAVSSLTAGLGITTVMISHRLSGVRHCDRICVMDRGRIVETGSHDELMRRGGAYSALWNSQFAEAQAAL</sequence>
<dbReference type="Pfam" id="PF00664">
    <property type="entry name" value="ABC_membrane"/>
    <property type="match status" value="1"/>
</dbReference>
<keyword evidence="4" id="KW-0645">Protease</keyword>
<gene>
    <name evidence="17" type="ORF">M5X16_06790</name>
    <name evidence="18" type="ORF">PC41400_06015</name>
</gene>
<evidence type="ECO:0000313" key="19">
    <source>
        <dbReference type="Proteomes" id="UP000288943"/>
    </source>
</evidence>
<reference evidence="18 19" key="1">
    <citation type="submission" date="2018-01" db="EMBL/GenBank/DDBJ databases">
        <title>The whole genome sequencing and assembly of Paenibacillus chitinolyticus KCCM 41400 strain.</title>
        <authorList>
            <person name="Kim J.-Y."/>
            <person name="Park M.-K."/>
            <person name="Lee Y.-J."/>
            <person name="Yi H."/>
            <person name="Bahn Y.-S."/>
            <person name="Kim J.F."/>
            <person name="Lee D.-W."/>
        </authorList>
    </citation>
    <scope>NUCLEOTIDE SEQUENCE [LARGE SCALE GENOMIC DNA]</scope>
    <source>
        <strain evidence="18 19">KCCM 41400</strain>
    </source>
</reference>
<dbReference type="GeneID" id="95374372"/>
<evidence type="ECO:0000256" key="7">
    <source>
        <dbReference type="ARBA" id="ARBA00022801"/>
    </source>
</evidence>
<dbReference type="InterPro" id="IPR011527">
    <property type="entry name" value="ABC1_TM_dom"/>
</dbReference>
<feature type="transmembrane region" description="Helical" evidence="13">
    <location>
        <begin position="413"/>
        <end position="433"/>
    </location>
</feature>
<dbReference type="GO" id="GO:0006508">
    <property type="term" value="P:proteolysis"/>
    <property type="evidence" value="ECO:0007669"/>
    <property type="project" value="UniProtKB-KW"/>
</dbReference>
<keyword evidence="9" id="KW-0067">ATP-binding</keyword>
<dbReference type="InterPro" id="IPR017871">
    <property type="entry name" value="ABC_transporter-like_CS"/>
</dbReference>
<evidence type="ECO:0000256" key="12">
    <source>
        <dbReference type="ARBA" id="ARBA00023136"/>
    </source>
</evidence>
<dbReference type="InterPro" id="IPR005074">
    <property type="entry name" value="Peptidase_C39"/>
</dbReference>
<keyword evidence="3" id="KW-1003">Cell membrane</keyword>
<keyword evidence="7" id="KW-0378">Hydrolase</keyword>
<feature type="transmembrane region" description="Helical" evidence="13">
    <location>
        <begin position="199"/>
        <end position="220"/>
    </location>
</feature>
<dbReference type="KEGG" id="pchi:PC41400_06015"/>
<dbReference type="AlphaFoldDB" id="A0A410WSA0"/>
<evidence type="ECO:0000256" key="8">
    <source>
        <dbReference type="ARBA" id="ARBA00022807"/>
    </source>
</evidence>
<dbReference type="OrthoDB" id="9762778at2"/>
<keyword evidence="2" id="KW-0813">Transport</keyword>
<dbReference type="RefSeq" id="WP_042229740.1">
    <property type="nucleotide sequence ID" value="NZ_CP026520.1"/>
</dbReference>
<dbReference type="GO" id="GO:0005524">
    <property type="term" value="F:ATP binding"/>
    <property type="evidence" value="ECO:0007669"/>
    <property type="project" value="UniProtKB-KW"/>
</dbReference>
<dbReference type="Proteomes" id="UP001527202">
    <property type="component" value="Unassembled WGS sequence"/>
</dbReference>
<proteinExistence type="predicted"/>
<evidence type="ECO:0000256" key="3">
    <source>
        <dbReference type="ARBA" id="ARBA00022475"/>
    </source>
</evidence>
<dbReference type="Pfam" id="PF00005">
    <property type="entry name" value="ABC_tran"/>
    <property type="match status" value="1"/>
</dbReference>
<evidence type="ECO:0000259" key="14">
    <source>
        <dbReference type="PROSITE" id="PS50893"/>
    </source>
</evidence>
<accession>A0A410WSA0</accession>
<feature type="domain" description="Peptidase C39" evidence="16">
    <location>
        <begin position="13"/>
        <end position="136"/>
    </location>
</feature>
<dbReference type="FunFam" id="3.40.50.300:FF:000221">
    <property type="entry name" value="Multidrug ABC transporter ATP-binding protein"/>
    <property type="match status" value="1"/>
</dbReference>
<dbReference type="InterPro" id="IPR003593">
    <property type="entry name" value="AAA+_ATPase"/>
</dbReference>
<evidence type="ECO:0000259" key="15">
    <source>
        <dbReference type="PROSITE" id="PS50929"/>
    </source>
</evidence>
<dbReference type="Gene3D" id="3.40.50.300">
    <property type="entry name" value="P-loop containing nucleotide triphosphate hydrolases"/>
    <property type="match status" value="1"/>
</dbReference>
<dbReference type="Gene3D" id="1.20.1560.10">
    <property type="entry name" value="ABC transporter type 1, transmembrane domain"/>
    <property type="match status" value="1"/>
</dbReference>
<organism evidence="18 19">
    <name type="scientific">Paenibacillus chitinolyticus</name>
    <dbReference type="NCBI Taxonomy" id="79263"/>
    <lineage>
        <taxon>Bacteria</taxon>
        <taxon>Bacillati</taxon>
        <taxon>Bacillota</taxon>
        <taxon>Bacilli</taxon>
        <taxon>Bacillales</taxon>
        <taxon>Paenibacillaceae</taxon>
        <taxon>Paenibacillus</taxon>
    </lineage>
</organism>
<keyword evidence="12 13" id="KW-0472">Membrane</keyword>
<dbReference type="InterPro" id="IPR036640">
    <property type="entry name" value="ABC1_TM_sf"/>
</dbReference>
<dbReference type="InterPro" id="IPR003439">
    <property type="entry name" value="ABC_transporter-like_ATP-bd"/>
</dbReference>
<keyword evidence="10" id="KW-1278">Translocase</keyword>
<reference evidence="17 20" key="2">
    <citation type="submission" date="2022-05" db="EMBL/GenBank/DDBJ databases">
        <title>Genome Sequencing of Bee-Associated Microbes.</title>
        <authorList>
            <person name="Dunlap C."/>
        </authorList>
    </citation>
    <scope>NUCLEOTIDE SEQUENCE [LARGE SCALE GENOMIC DNA]</scope>
    <source>
        <strain evidence="17 20">NRRL B-23120</strain>
    </source>
</reference>
<feature type="transmembrane region" description="Helical" evidence="13">
    <location>
        <begin position="305"/>
        <end position="327"/>
    </location>
</feature>
<dbReference type="PANTHER" id="PTHR43394:SF1">
    <property type="entry name" value="ATP-BINDING CASSETTE SUB-FAMILY B MEMBER 10, MITOCHONDRIAL"/>
    <property type="match status" value="1"/>
</dbReference>
<feature type="transmembrane region" description="Helical" evidence="13">
    <location>
        <begin position="165"/>
        <end position="187"/>
    </location>
</feature>
<name>A0A410WSA0_9BACL</name>
<dbReference type="GO" id="GO:0043214">
    <property type="term" value="F:ABC-type bacteriocin transporter activity"/>
    <property type="evidence" value="ECO:0007669"/>
    <property type="project" value="InterPro"/>
</dbReference>
<dbReference type="CDD" id="cd18570">
    <property type="entry name" value="ABC_6TM_PCAT1_LagD_like"/>
    <property type="match status" value="1"/>
</dbReference>
<dbReference type="PROSITE" id="PS50893">
    <property type="entry name" value="ABC_TRANSPORTER_2"/>
    <property type="match status" value="1"/>
</dbReference>
<dbReference type="Gene3D" id="3.90.70.10">
    <property type="entry name" value="Cysteine proteinases"/>
    <property type="match status" value="1"/>
</dbReference>
<dbReference type="SMART" id="SM00382">
    <property type="entry name" value="AAA"/>
    <property type="match status" value="1"/>
</dbReference>
<feature type="domain" description="ABC transporter" evidence="14">
    <location>
        <begin position="486"/>
        <end position="719"/>
    </location>
</feature>
<dbReference type="PROSITE" id="PS00211">
    <property type="entry name" value="ABC_TRANSPORTER_1"/>
    <property type="match status" value="1"/>
</dbReference>
<dbReference type="NCBIfam" id="TIGR01193">
    <property type="entry name" value="bacteriocin_ABC"/>
    <property type="match status" value="1"/>
</dbReference>
<dbReference type="InterPro" id="IPR005897">
    <property type="entry name" value="Pept_C39_ABC_bacteriocin"/>
</dbReference>
<feature type="domain" description="ABC transmembrane type-1" evidence="15">
    <location>
        <begin position="169"/>
        <end position="448"/>
    </location>
</feature>
<evidence type="ECO:0000256" key="2">
    <source>
        <dbReference type="ARBA" id="ARBA00022448"/>
    </source>
</evidence>
<keyword evidence="11 13" id="KW-1133">Transmembrane helix</keyword>
<evidence type="ECO:0000259" key="16">
    <source>
        <dbReference type="PROSITE" id="PS50990"/>
    </source>
</evidence>
<dbReference type="EMBL" id="JAMDMJ010000008">
    <property type="protein sequence ID" value="MCY9595471.1"/>
    <property type="molecule type" value="Genomic_DNA"/>
</dbReference>
<dbReference type="SUPFAM" id="SSF52540">
    <property type="entry name" value="P-loop containing nucleoside triphosphate hydrolases"/>
    <property type="match status" value="1"/>
</dbReference>
<evidence type="ECO:0000256" key="13">
    <source>
        <dbReference type="SAM" id="Phobius"/>
    </source>
</evidence>
<evidence type="ECO:0000313" key="17">
    <source>
        <dbReference type="EMBL" id="MCY9595471.1"/>
    </source>
</evidence>
<dbReference type="GO" id="GO:0005886">
    <property type="term" value="C:plasma membrane"/>
    <property type="evidence" value="ECO:0007669"/>
    <property type="project" value="UniProtKB-SubCell"/>
</dbReference>